<feature type="region of interest" description="Disordered" evidence="2">
    <location>
        <begin position="126"/>
        <end position="159"/>
    </location>
</feature>
<dbReference type="Proteomes" id="UP000198507">
    <property type="component" value="Unassembled WGS sequence"/>
</dbReference>
<evidence type="ECO:0000259" key="3">
    <source>
        <dbReference type="Pfam" id="PF20537"/>
    </source>
</evidence>
<evidence type="ECO:0000256" key="1">
    <source>
        <dbReference type="SAM" id="Coils"/>
    </source>
</evidence>
<name>A0A1I0H3R2_9ACTN</name>
<dbReference type="InterPro" id="IPR046640">
    <property type="entry name" value="DUF6752"/>
</dbReference>
<evidence type="ECO:0000313" key="4">
    <source>
        <dbReference type="EMBL" id="SET78200.1"/>
    </source>
</evidence>
<dbReference type="Pfam" id="PF20537">
    <property type="entry name" value="DUF6752"/>
    <property type="match status" value="1"/>
</dbReference>
<accession>A0A1I0H3R2</accession>
<keyword evidence="5" id="KW-1185">Reference proteome</keyword>
<proteinExistence type="predicted"/>
<organism evidence="4 5">
    <name type="scientific">Geodermatophilus poikilotrophus</name>
    <dbReference type="NCBI Taxonomy" id="1333667"/>
    <lineage>
        <taxon>Bacteria</taxon>
        <taxon>Bacillati</taxon>
        <taxon>Actinomycetota</taxon>
        <taxon>Actinomycetes</taxon>
        <taxon>Geodermatophilales</taxon>
        <taxon>Geodermatophilaceae</taxon>
        <taxon>Geodermatophilus</taxon>
    </lineage>
</organism>
<evidence type="ECO:0000256" key="2">
    <source>
        <dbReference type="SAM" id="MobiDB-lite"/>
    </source>
</evidence>
<sequence length="159" mass="17004">MQYRRVAGAALRRAMPRTFEALQLVRTLSAEVAQVRVELEELRSRTDQLTALVGEGSASLRADLEDARRRGGLADDAIARLFGRLDHLDAGVAELDAGLAESRRLSLRVAQMTDLVFDRLVATPATTTPATTTPATTTPATTTPATTTPATTTPATTEE</sequence>
<feature type="domain" description="DUF6752" evidence="3">
    <location>
        <begin position="89"/>
        <end position="121"/>
    </location>
</feature>
<gene>
    <name evidence="4" type="ORF">SAMN04488546_3588</name>
</gene>
<evidence type="ECO:0000313" key="5">
    <source>
        <dbReference type="Proteomes" id="UP000198507"/>
    </source>
</evidence>
<dbReference type="AlphaFoldDB" id="A0A1I0H3R2"/>
<reference evidence="5" key="1">
    <citation type="submission" date="2016-10" db="EMBL/GenBank/DDBJ databases">
        <authorList>
            <person name="Varghese N."/>
            <person name="Submissions S."/>
        </authorList>
    </citation>
    <scope>NUCLEOTIDE SEQUENCE [LARGE SCALE GENOMIC DNA]</scope>
    <source>
        <strain evidence="5">DSM 44209</strain>
    </source>
</reference>
<feature type="coiled-coil region" evidence="1">
    <location>
        <begin position="25"/>
        <end position="52"/>
    </location>
</feature>
<keyword evidence="1" id="KW-0175">Coiled coil</keyword>
<dbReference type="RefSeq" id="WP_091446460.1">
    <property type="nucleotide sequence ID" value="NZ_FOIE01000008.1"/>
</dbReference>
<dbReference type="EMBL" id="FOIE01000008">
    <property type="protein sequence ID" value="SET78200.1"/>
    <property type="molecule type" value="Genomic_DNA"/>
</dbReference>
<protein>
    <recommendedName>
        <fullName evidence="3">DUF6752 domain-containing protein</fullName>
    </recommendedName>
</protein>